<dbReference type="InterPro" id="IPR013022">
    <property type="entry name" value="Xyl_isomerase-like_TIM-brl"/>
</dbReference>
<dbReference type="InterPro" id="IPR036237">
    <property type="entry name" value="Xyl_isomerase-like_sf"/>
</dbReference>
<dbReference type="PANTHER" id="PTHR12110:SF52">
    <property type="entry name" value="XYLOSE ISOMERASE"/>
    <property type="match status" value="1"/>
</dbReference>
<dbReference type="GO" id="GO:0016853">
    <property type="term" value="F:isomerase activity"/>
    <property type="evidence" value="ECO:0007669"/>
    <property type="project" value="UniProtKB-KW"/>
</dbReference>
<evidence type="ECO:0000313" key="2">
    <source>
        <dbReference type="EMBL" id="KAA1249949.1"/>
    </source>
</evidence>
<proteinExistence type="predicted"/>
<dbReference type="OrthoDB" id="9801426at2"/>
<dbReference type="PANTHER" id="PTHR12110">
    <property type="entry name" value="HYDROXYPYRUVATE ISOMERASE"/>
    <property type="match status" value="1"/>
</dbReference>
<evidence type="ECO:0000259" key="1">
    <source>
        <dbReference type="Pfam" id="PF01261"/>
    </source>
</evidence>
<gene>
    <name evidence="2" type="ORF">F0Q45_12370</name>
</gene>
<dbReference type="InterPro" id="IPR050312">
    <property type="entry name" value="IolE/XylAMocC-like"/>
</dbReference>
<protein>
    <submittedName>
        <fullName evidence="2">Sugar phosphate isomerase/epimerase</fullName>
    </submittedName>
</protein>
<feature type="domain" description="Xylose isomerase-like TIM barrel" evidence="1">
    <location>
        <begin position="14"/>
        <end position="249"/>
    </location>
</feature>
<keyword evidence="3" id="KW-1185">Reference proteome</keyword>
<dbReference type="SUPFAM" id="SSF51658">
    <property type="entry name" value="Xylose isomerase-like"/>
    <property type="match status" value="1"/>
</dbReference>
<dbReference type="EMBL" id="VTZN01000065">
    <property type="protein sequence ID" value="KAA1249949.1"/>
    <property type="molecule type" value="Genomic_DNA"/>
</dbReference>
<keyword evidence="2" id="KW-0413">Isomerase</keyword>
<dbReference type="RefSeq" id="WP_149654233.1">
    <property type="nucleotide sequence ID" value="NZ_VTZN01000065.1"/>
</dbReference>
<organism evidence="2 3">
    <name type="scientific">Mycobacterium simiae</name>
    <name type="common">Mycobacterium habana</name>
    <dbReference type="NCBI Taxonomy" id="1784"/>
    <lineage>
        <taxon>Bacteria</taxon>
        <taxon>Bacillati</taxon>
        <taxon>Actinomycetota</taxon>
        <taxon>Actinomycetes</taxon>
        <taxon>Mycobacteriales</taxon>
        <taxon>Mycobacteriaceae</taxon>
        <taxon>Mycobacterium</taxon>
        <taxon>Mycobacterium simiae complex</taxon>
    </lineage>
</organism>
<dbReference type="Gene3D" id="3.20.20.150">
    <property type="entry name" value="Divalent-metal-dependent TIM barrel enzymes"/>
    <property type="match status" value="1"/>
</dbReference>
<evidence type="ECO:0000313" key="3">
    <source>
        <dbReference type="Proteomes" id="UP000324701"/>
    </source>
</evidence>
<comment type="caution">
    <text evidence="2">The sequence shown here is derived from an EMBL/GenBank/DDBJ whole genome shotgun (WGS) entry which is preliminary data.</text>
</comment>
<name>A0A5B1BSA8_MYCSI</name>
<reference evidence="2 3" key="1">
    <citation type="submission" date="2019-09" db="EMBL/GenBank/DDBJ databases">
        <title>Report of infection by Mycobacterium simiae a patient suffering from pulmonary tuberculosis.</title>
        <authorList>
            <person name="Mohanty P.S."/>
            <person name="Bansal A.K."/>
            <person name="Singh H."/>
            <person name="Sharma S."/>
            <person name="Patil S.A."/>
            <person name="Upadhaya P."/>
            <person name="Singh P.K."/>
            <person name="Kumar D."/>
            <person name="Kumar S."/>
            <person name="Singh R.K."/>
            <person name="Chaudhary B."/>
        </authorList>
    </citation>
    <scope>NUCLEOTIDE SEQUENCE [LARGE SCALE GENOMIC DNA]</scope>
    <source>
        <strain evidence="2 3">JAL-560-SIM</strain>
    </source>
</reference>
<accession>A0A5B1BSA8</accession>
<sequence length="264" mass="28990">MRFGAWVTDIDDVTALARCGYDFCELSAEVLMPAQSDTDAAARLRRLSALPLVPEVFNRFFPPGASLYRDLDVVRAHARRVSARMERVGGQVAVLGSGPARDVPPGMDRDEALRRLGRAVAAIHEECDRNGVAVGLEPLNHTDGNILNTLQECREFRDSFGLDGVGITADLHHLELEHESLDEVLKVGPIIRHVQVAGGGRQSPTVPGYDYAGFAAALSKAGYDDRTAVECDHWDLDTQAAPALEFMRKSWRDAVTLKRSDELR</sequence>
<dbReference type="AlphaFoldDB" id="A0A5B1BSA8"/>
<dbReference type="Proteomes" id="UP000324701">
    <property type="component" value="Unassembled WGS sequence"/>
</dbReference>
<dbReference type="Pfam" id="PF01261">
    <property type="entry name" value="AP_endonuc_2"/>
    <property type="match status" value="1"/>
</dbReference>